<proteinExistence type="predicted"/>
<dbReference type="InterPro" id="IPR011528">
    <property type="entry name" value="NERD"/>
</dbReference>
<keyword evidence="4" id="KW-0067">ATP-binding</keyword>
<dbReference type="AlphaFoldDB" id="A0A0A5I2Z3"/>
<dbReference type="Gene3D" id="3.40.50.300">
    <property type="entry name" value="P-loop containing nucleotide triphosphate hydrolases"/>
    <property type="match status" value="2"/>
</dbReference>
<evidence type="ECO:0000256" key="2">
    <source>
        <dbReference type="ARBA" id="ARBA00022801"/>
    </source>
</evidence>
<dbReference type="RefSeq" id="WP_026801558.1">
    <property type="nucleotide sequence ID" value="NZ_AULI01000019.1"/>
</dbReference>
<evidence type="ECO:0000313" key="7">
    <source>
        <dbReference type="EMBL" id="KGX90212.1"/>
    </source>
</evidence>
<evidence type="ECO:0000313" key="8">
    <source>
        <dbReference type="Proteomes" id="UP000030528"/>
    </source>
</evidence>
<sequence length="634" mass="74049">MSQTVPETIRTSATAGERILFHTLKHYLDDDYIVYYEPDINGYRPDFVIIGPYLGLLVLEVKDYTINSLHRLTKDEWIINSSSSGLLTEKSPLKQAREYMFKIQNTLKKDVSLVHHEGRYQAKLKFPCGYGAVFTRLTQEQCIRTDLYEVIDPVFLLTRDEIDPDKDQFSEEVLIEKLLNMFQIPFRLKEPLTLEEINRIRYHLFPEVRIGKGLEQPTPYRDQLLLSLHDLGTMDIHQEKLAKQIGDKNRLIRGVAGSGKTLILASRARIIKQKHPDWNILILCYNISLSRTIESLVRHKMSEPTDLFDAARTDRNVMEGISVRNFHEWLRNDLRIKEENLPTILDKLEKGETILPKYDAVMIDEGQDFEPEWLKLIGLLLNKDTYSMLLVEDRAQNIYRRKRSYLQDTGLDFRGRSKILQINYRNTTQIVNFAWEFFQTFSETSKIVAGSLEGQEIIPPQNTKRKGPEPLIIKAESWLAEVREVALKMKELHEQKNVPYEEMLVLYRVKRTHKIGVVDTIQQTFKEMDIPSTWITESFASKRAYKKDDGTAKISTIDSSKGMDFQAVFMLNVDNMPFALEKDEKREVALMYIGMTRAIEYLTISYSAESKFTRYFDEIRNKNSQLKQLRHVHK</sequence>
<dbReference type="Pfam" id="PF13361">
    <property type="entry name" value="UvrD_C"/>
    <property type="match status" value="2"/>
</dbReference>
<dbReference type="GO" id="GO:0000725">
    <property type="term" value="P:recombinational repair"/>
    <property type="evidence" value="ECO:0007669"/>
    <property type="project" value="TreeGrafter"/>
</dbReference>
<accession>A0A0A5I2Z3</accession>
<dbReference type="GO" id="GO:0016787">
    <property type="term" value="F:hydrolase activity"/>
    <property type="evidence" value="ECO:0007669"/>
    <property type="project" value="UniProtKB-KW"/>
</dbReference>
<protein>
    <submittedName>
        <fullName evidence="7">Nuclease</fullName>
    </submittedName>
</protein>
<evidence type="ECO:0000259" key="6">
    <source>
        <dbReference type="Pfam" id="PF13361"/>
    </source>
</evidence>
<feature type="domain" description="UvrD-like helicase C-terminal" evidence="6">
    <location>
        <begin position="550"/>
        <end position="608"/>
    </location>
</feature>
<keyword evidence="8" id="KW-1185">Reference proteome</keyword>
<dbReference type="GO" id="GO:0043138">
    <property type="term" value="F:3'-5' DNA helicase activity"/>
    <property type="evidence" value="ECO:0007669"/>
    <property type="project" value="TreeGrafter"/>
</dbReference>
<reference evidence="7 8" key="1">
    <citation type="submission" date="2013-08" db="EMBL/GenBank/DDBJ databases">
        <authorList>
            <person name="Huang J."/>
            <person name="Wang G."/>
        </authorList>
    </citation>
    <scope>NUCLEOTIDE SEQUENCE [LARGE SCALE GENOMIC DNA]</scope>
    <source>
        <strain evidence="7 8">JSM 076056</strain>
    </source>
</reference>
<comment type="caution">
    <text evidence="7">The sequence shown here is derived from an EMBL/GenBank/DDBJ whole genome shotgun (WGS) entry which is preliminary data.</text>
</comment>
<dbReference type="STRING" id="1385510.GCA_000425205_03360"/>
<keyword evidence="2" id="KW-0378">Hydrolase</keyword>
<name>A0A0A5I2Z3_9BACI</name>
<evidence type="ECO:0000256" key="1">
    <source>
        <dbReference type="ARBA" id="ARBA00022741"/>
    </source>
</evidence>
<dbReference type="SUPFAM" id="SSF52540">
    <property type="entry name" value="P-loop containing nucleoside triphosphate hydrolases"/>
    <property type="match status" value="1"/>
</dbReference>
<dbReference type="GO" id="GO:0005829">
    <property type="term" value="C:cytosol"/>
    <property type="evidence" value="ECO:0007669"/>
    <property type="project" value="TreeGrafter"/>
</dbReference>
<feature type="domain" description="NERD" evidence="5">
    <location>
        <begin position="14"/>
        <end position="110"/>
    </location>
</feature>
<keyword evidence="3" id="KW-0347">Helicase</keyword>
<feature type="domain" description="UvrD-like helicase C-terminal" evidence="6">
    <location>
        <begin position="420"/>
        <end position="535"/>
    </location>
</feature>
<gene>
    <name evidence="7" type="ORF">N781_08165</name>
</gene>
<dbReference type="Proteomes" id="UP000030528">
    <property type="component" value="Unassembled WGS sequence"/>
</dbReference>
<organism evidence="7 8">
    <name type="scientific">Pontibacillus halophilus JSM 076056 = DSM 19796</name>
    <dbReference type="NCBI Taxonomy" id="1385510"/>
    <lineage>
        <taxon>Bacteria</taxon>
        <taxon>Bacillati</taxon>
        <taxon>Bacillota</taxon>
        <taxon>Bacilli</taxon>
        <taxon>Bacillales</taxon>
        <taxon>Bacillaceae</taxon>
        <taxon>Pontibacillus</taxon>
    </lineage>
</organism>
<dbReference type="Pfam" id="PF08378">
    <property type="entry name" value="NERD"/>
    <property type="match status" value="1"/>
</dbReference>
<dbReference type="eggNOG" id="COG0210">
    <property type="taxonomic scope" value="Bacteria"/>
</dbReference>
<dbReference type="GO" id="GO:0003677">
    <property type="term" value="F:DNA binding"/>
    <property type="evidence" value="ECO:0007669"/>
    <property type="project" value="InterPro"/>
</dbReference>
<dbReference type="InterPro" id="IPR000212">
    <property type="entry name" value="DNA_helicase_UvrD/REP"/>
</dbReference>
<dbReference type="Pfam" id="PF13245">
    <property type="entry name" value="AAA_19"/>
    <property type="match status" value="1"/>
</dbReference>
<evidence type="ECO:0000256" key="4">
    <source>
        <dbReference type="ARBA" id="ARBA00022840"/>
    </source>
</evidence>
<keyword evidence="1" id="KW-0547">Nucleotide-binding</keyword>
<evidence type="ECO:0000259" key="5">
    <source>
        <dbReference type="Pfam" id="PF08378"/>
    </source>
</evidence>
<dbReference type="InterPro" id="IPR027417">
    <property type="entry name" value="P-loop_NTPase"/>
</dbReference>
<dbReference type="PANTHER" id="PTHR11070">
    <property type="entry name" value="UVRD / RECB / PCRA DNA HELICASE FAMILY MEMBER"/>
    <property type="match status" value="1"/>
</dbReference>
<dbReference type="EMBL" id="AVPE01000016">
    <property type="protein sequence ID" value="KGX90212.1"/>
    <property type="molecule type" value="Genomic_DNA"/>
</dbReference>
<dbReference type="OrthoDB" id="7066673at2"/>
<dbReference type="PANTHER" id="PTHR11070:SF45">
    <property type="entry name" value="DNA 3'-5' HELICASE"/>
    <property type="match status" value="1"/>
</dbReference>
<dbReference type="GO" id="GO:0005524">
    <property type="term" value="F:ATP binding"/>
    <property type="evidence" value="ECO:0007669"/>
    <property type="project" value="UniProtKB-KW"/>
</dbReference>
<evidence type="ECO:0000256" key="3">
    <source>
        <dbReference type="ARBA" id="ARBA00022806"/>
    </source>
</evidence>
<dbReference type="InterPro" id="IPR014017">
    <property type="entry name" value="DNA_helicase_UvrD-like_C"/>
</dbReference>